<organism evidence="1 2">
    <name type="scientific">Dyadobacter frigoris</name>
    <dbReference type="NCBI Taxonomy" id="2576211"/>
    <lineage>
        <taxon>Bacteria</taxon>
        <taxon>Pseudomonadati</taxon>
        <taxon>Bacteroidota</taxon>
        <taxon>Cytophagia</taxon>
        <taxon>Cytophagales</taxon>
        <taxon>Spirosomataceae</taxon>
        <taxon>Dyadobacter</taxon>
    </lineage>
</organism>
<name>A0A4U6CUW6_9BACT</name>
<dbReference type="GO" id="GO:0004180">
    <property type="term" value="F:carboxypeptidase activity"/>
    <property type="evidence" value="ECO:0007669"/>
    <property type="project" value="UniProtKB-KW"/>
</dbReference>
<evidence type="ECO:0000313" key="1">
    <source>
        <dbReference type="EMBL" id="TKT88066.1"/>
    </source>
</evidence>
<dbReference type="EMBL" id="SZVO01000017">
    <property type="protein sequence ID" value="TKT88066.1"/>
    <property type="molecule type" value="Genomic_DNA"/>
</dbReference>
<dbReference type="SUPFAM" id="SSF49464">
    <property type="entry name" value="Carboxypeptidase regulatory domain-like"/>
    <property type="match status" value="1"/>
</dbReference>
<dbReference type="OrthoDB" id="5505971at2"/>
<sequence length="540" mass="59821">MLPACHAQKLLNENISVSVRNQPVAQVLKLIEEQGKFAFSYNSDIVPGDSLVSVSVKSVSVKRVLEIMLQGKYLLREKGNYIIIQRAPKEKYYHITGQVLDFETKKEVDYASVYSKQQLVSDLTDDAGLFKLRFHDRTFPYTLTFSKIGYADTSIVVNSETDSGIKVFIYPKAIDLDTLVITNSEKSHFWLARLLVSSRLRAQSRNLSNFFIALPFQASLTPGLSTHGRLSPQITNKFSLNIYGGYTAGVNGVEIGGLFNISKKDARYLQMATTFNAVAGNFKGLQIVGIYNQIMDSLSGVQLSGAGGFVHGLVKGVQISGAGNFARGGIHGAQISSLGNISGKNMRGLQVAAVFNYAKNLKGVQIGMVNLSDTSSGYSIGFLNIVKKGSGQVSLYANELVPWNIAWKSGNSKLYNIFIVGSSMNIRHKANIFGFGFGHEFILNKNLKFNTEITHQSIYLGKWTNQPIVYRLQTGLDIKLSKQFSLNAGPSFSLFSSQQKEFKTDYQSFADKGFFRFKVGQNAQAWLGWQGGLSWNYRRF</sequence>
<dbReference type="Proteomes" id="UP000304900">
    <property type="component" value="Unassembled WGS sequence"/>
</dbReference>
<dbReference type="InterPro" id="IPR008969">
    <property type="entry name" value="CarboxyPept-like_regulatory"/>
</dbReference>
<comment type="caution">
    <text evidence="1">The sequence shown here is derived from an EMBL/GenBank/DDBJ whole genome shotgun (WGS) entry which is preliminary data.</text>
</comment>
<dbReference type="AlphaFoldDB" id="A0A4U6CUW6"/>
<keyword evidence="2" id="KW-1185">Reference proteome</keyword>
<dbReference type="Pfam" id="PF13715">
    <property type="entry name" value="CarbopepD_reg_2"/>
    <property type="match status" value="1"/>
</dbReference>
<gene>
    <name evidence="1" type="ORF">FDK13_28575</name>
</gene>
<reference evidence="1 2" key="1">
    <citation type="submission" date="2019-05" db="EMBL/GenBank/DDBJ databases">
        <title>Dyadobacter AR-3-8 sp. nov., isolated from arctic soil.</title>
        <authorList>
            <person name="Chaudhary D.K."/>
        </authorList>
    </citation>
    <scope>NUCLEOTIDE SEQUENCE [LARGE SCALE GENOMIC DNA]</scope>
    <source>
        <strain evidence="1 2">AR-3-8</strain>
    </source>
</reference>
<protein>
    <submittedName>
        <fullName evidence="1">Carboxypeptidase-like regulatory domain-containing protein</fullName>
    </submittedName>
</protein>
<accession>A0A4U6CUW6</accession>
<keyword evidence="1" id="KW-0121">Carboxypeptidase</keyword>
<evidence type="ECO:0000313" key="2">
    <source>
        <dbReference type="Proteomes" id="UP000304900"/>
    </source>
</evidence>
<keyword evidence="1" id="KW-0378">Hydrolase</keyword>
<keyword evidence="1" id="KW-0645">Protease</keyword>
<proteinExistence type="predicted"/>
<dbReference type="NCBIfam" id="NF047436">
    <property type="entry name" value="LA_2272_repeat"/>
    <property type="match status" value="1"/>
</dbReference>
<dbReference type="InterPro" id="IPR058093">
    <property type="entry name" value="LA_2272-like"/>
</dbReference>